<feature type="domain" description="Inh N-terminal" evidence="2">
    <location>
        <begin position="21"/>
        <end position="55"/>
    </location>
</feature>
<gene>
    <name evidence="4" type="primary">inh</name>
    <name evidence="4" type="ORF">Aes012_169</name>
</gene>
<feature type="region of interest" description="Disordered" evidence="1">
    <location>
        <begin position="1"/>
        <end position="20"/>
    </location>
</feature>
<dbReference type="GeneID" id="15041408"/>
<reference evidence="4 5" key="1">
    <citation type="submission" date="2011-07" db="EMBL/GenBank/DDBJ databases">
        <title>Complete genome of Aeromonas phage Aes012.</title>
        <authorList>
            <person name="Petrov V.M."/>
            <person name="Ratnayaka S."/>
            <person name="Karam J.D."/>
        </authorList>
    </citation>
    <scope>NUCLEOTIDE SEQUENCE [LARGE SCALE GENOMIC DNA]</scope>
</reference>
<dbReference type="InterPro" id="IPR016594">
    <property type="entry name" value="Inh_T4"/>
</dbReference>
<dbReference type="Pfam" id="PF26098">
    <property type="entry name" value="Phage_Inh_C"/>
    <property type="match status" value="1"/>
</dbReference>
<feature type="domain" description="Inh C-terminal" evidence="3">
    <location>
        <begin position="179"/>
        <end position="235"/>
    </location>
</feature>
<evidence type="ECO:0000313" key="5">
    <source>
        <dbReference type="Proteomes" id="UP000002894"/>
    </source>
</evidence>
<dbReference type="Pfam" id="PF26097">
    <property type="entry name" value="Phage_Inh_N"/>
    <property type="match status" value="1"/>
</dbReference>
<accession>I6YXW9</accession>
<dbReference type="KEGG" id="vg:15041408"/>
<organism evidence="4 5">
    <name type="scientific">Aeromonas phage Aes012</name>
    <dbReference type="NCBI Taxonomy" id="1198014"/>
    <lineage>
        <taxon>Viruses</taxon>
        <taxon>Duplodnaviria</taxon>
        <taxon>Heunggongvirae</taxon>
        <taxon>Uroviricota</taxon>
        <taxon>Caudoviricetes</taxon>
        <taxon>Pantevenvirales</taxon>
        <taxon>Straboviridae</taxon>
        <taxon>Tulanevirus</taxon>
        <taxon>Tulanevirus aes12</taxon>
    </lineage>
</organism>
<evidence type="ECO:0000259" key="3">
    <source>
        <dbReference type="Pfam" id="PF26098"/>
    </source>
</evidence>
<keyword evidence="4" id="KW-0645">Protease</keyword>
<evidence type="ECO:0000259" key="2">
    <source>
        <dbReference type="Pfam" id="PF26097"/>
    </source>
</evidence>
<dbReference type="GO" id="GO:0008233">
    <property type="term" value="F:peptidase activity"/>
    <property type="evidence" value="ECO:0007669"/>
    <property type="project" value="UniProtKB-KW"/>
</dbReference>
<dbReference type="OrthoDB" id="8009at10239"/>
<protein>
    <submittedName>
        <fullName evidence="4">Inhibitor of prohead protease gp21</fullName>
    </submittedName>
</protein>
<dbReference type="InterPro" id="IPR059055">
    <property type="entry name" value="Inh_C"/>
</dbReference>
<dbReference type="RefSeq" id="YP_007677886.1">
    <property type="nucleotide sequence ID" value="NC_020879.1"/>
</dbReference>
<feature type="region of interest" description="Disordered" evidence="1">
    <location>
        <begin position="85"/>
        <end position="110"/>
    </location>
</feature>
<sequence>MKQKLFSRSDIESQFGSLSAAEGKKKLADYALKNYDIKLARNKSFENMMNDFESEVNAKFEAARAEAGDAKETIDMGERVDLSKGIELDPDKMDIEDETPETPETTEQPVVAEPSVEIVDQDQVEEKPAIPFSELKIEAPTATETTTQVEEKPVSDFVLSFPEDYAPKYRLVGPEGRAFINVPYWIHDWMQGRNWKIEIAECPYDKELLKSLAFYIERDGSVAIRESRNSKFIVIS</sequence>
<dbReference type="Proteomes" id="UP000002894">
    <property type="component" value="Segment"/>
</dbReference>
<evidence type="ECO:0000313" key="4">
    <source>
        <dbReference type="EMBL" id="AFN69799.1"/>
    </source>
</evidence>
<dbReference type="InterPro" id="IPR059054">
    <property type="entry name" value="Inh_N"/>
</dbReference>
<keyword evidence="4" id="KW-0378">Hydrolase</keyword>
<evidence type="ECO:0000256" key="1">
    <source>
        <dbReference type="SAM" id="MobiDB-lite"/>
    </source>
</evidence>
<proteinExistence type="predicted"/>
<keyword evidence="5" id="KW-1185">Reference proteome</keyword>
<name>I6YXW9_9CAUD</name>
<dbReference type="GO" id="GO:0006508">
    <property type="term" value="P:proteolysis"/>
    <property type="evidence" value="ECO:0007669"/>
    <property type="project" value="UniProtKB-KW"/>
</dbReference>
<dbReference type="PIRSF" id="PIRSF012159">
    <property type="entry name" value="Inh_gp21_prd"/>
    <property type="match status" value="1"/>
</dbReference>
<dbReference type="EMBL" id="JN377895">
    <property type="protein sequence ID" value="AFN69799.1"/>
    <property type="molecule type" value="Genomic_DNA"/>
</dbReference>